<dbReference type="Proteomes" id="UP000013526">
    <property type="component" value="Unassembled WGS sequence"/>
</dbReference>
<dbReference type="RefSeq" id="WP_005895922.1">
    <property type="nucleotide sequence ID" value="NZ_AQGQ01000026.1"/>
</dbReference>
<reference evidence="1 2" key="1">
    <citation type="journal article" date="2013" name="Genome Announc.">
        <title>Draft Genome Sequence of Aeromonas molluscorum Strain 848TT, Isolated from Bivalve Molluscs.</title>
        <authorList>
            <person name="Spataro N."/>
            <person name="Farfan M."/>
            <person name="Albarral V."/>
            <person name="Sanglas A."/>
            <person name="Loren J.G."/>
            <person name="Fuste M.C."/>
            <person name="Bosch E."/>
        </authorList>
    </citation>
    <scope>NUCLEOTIDE SEQUENCE [LARGE SCALE GENOMIC DNA]</scope>
    <source>
        <strain evidence="1 2">848</strain>
    </source>
</reference>
<dbReference type="AlphaFoldDB" id="R1H5W6"/>
<organism evidence="1 2">
    <name type="scientific">Aeromonas molluscorum 848</name>
    <dbReference type="NCBI Taxonomy" id="1268236"/>
    <lineage>
        <taxon>Bacteria</taxon>
        <taxon>Pseudomonadati</taxon>
        <taxon>Pseudomonadota</taxon>
        <taxon>Gammaproteobacteria</taxon>
        <taxon>Aeromonadales</taxon>
        <taxon>Aeromonadaceae</taxon>
        <taxon>Aeromonas</taxon>
    </lineage>
</organism>
<sequence>MNPNTELNTMDNELAPQLLNKEEASSSTAADLLPWHDWDAIGIGWDVRGWQGKAQAVALVGWRREEESLHWLGVSPLFRLSSRSAPDIHSLLMPLLKDKSRVETLLRHPRLALGIDAPLAFPRAFTALLRGEDISISIPEREIDNLYAYRDCERWIHAHYRKKPLSASFDRLGNNATLALAMLPALAPLQLVPRQRSAAPRALLEVYPALAKQGGKRACAGHGIHALLPEALQPGTDQYDAALCALMALQYAAGDKVKALPPLQAPPADFPLDEGWIYHFVP</sequence>
<proteinExistence type="predicted"/>
<name>R1H5W6_9GAMM</name>
<keyword evidence="2" id="KW-1185">Reference proteome</keyword>
<evidence type="ECO:0000313" key="1">
    <source>
        <dbReference type="EMBL" id="EOD55906.1"/>
    </source>
</evidence>
<dbReference type="EMBL" id="AQGQ01000026">
    <property type="protein sequence ID" value="EOD55906.1"/>
    <property type="molecule type" value="Genomic_DNA"/>
</dbReference>
<evidence type="ECO:0008006" key="3">
    <source>
        <dbReference type="Google" id="ProtNLM"/>
    </source>
</evidence>
<accession>R1H5W6</accession>
<evidence type="ECO:0000313" key="2">
    <source>
        <dbReference type="Proteomes" id="UP000013526"/>
    </source>
</evidence>
<comment type="caution">
    <text evidence="1">The sequence shown here is derived from an EMBL/GenBank/DDBJ whole genome shotgun (WGS) entry which is preliminary data.</text>
</comment>
<protein>
    <recommendedName>
        <fullName evidence="3">DUF429 domain-containing protein</fullName>
    </recommendedName>
</protein>
<dbReference type="PATRIC" id="fig|1268236.3.peg.1256"/>
<gene>
    <name evidence="1" type="ORF">G113_06334</name>
</gene>